<evidence type="ECO:0000313" key="11">
    <source>
        <dbReference type="Proteomes" id="UP001500879"/>
    </source>
</evidence>
<keyword evidence="7 8" id="KW-0472">Membrane</keyword>
<evidence type="ECO:0000313" key="10">
    <source>
        <dbReference type="EMBL" id="GAA0402306.1"/>
    </source>
</evidence>
<evidence type="ECO:0000256" key="3">
    <source>
        <dbReference type="ARBA" id="ARBA00022448"/>
    </source>
</evidence>
<dbReference type="Gene3D" id="3.40.1710.10">
    <property type="entry name" value="abc type-2 transporter like domain"/>
    <property type="match status" value="1"/>
</dbReference>
<sequence>MFTVIRKELAVVLRDRAAILTLFLSPLLFITVMSLALGQAFAGLGETAKVKVAVVDHDGKEAGRALITALKSGRDLELVTGGIDEADADRLVRTGKSTLAMVIPAGFSRDTAAGRVPRVGFVVDPAASGQVVQPLEAALKATADLVATKQHAVAALSAQLARTKDPAAQRKLSADIEALRKQQAGAAAKTRFPAGTEQTAYPTVFQQNVPGYTVMYVFFIVTTMAGSIMTERREGTFRRLLSTPLPRSRLLLGKILPYVLVTIVQVVLLTAFGRLAFGMSLGDHPLALIPVTLALALCACALGVLLAAWARTDSQVSGLGTIAVLVLAALGGCMVPLVFMPDFMKSIARFTPQGQALTAYQDVLVRGAGVTDVLPATGILCALAAVFVALAVPRFRFLR</sequence>
<evidence type="ECO:0000256" key="7">
    <source>
        <dbReference type="ARBA" id="ARBA00023136"/>
    </source>
</evidence>
<comment type="subcellular location">
    <subcellularLocation>
        <location evidence="1">Cell membrane</location>
        <topology evidence="1">Multi-pass membrane protein</topology>
    </subcellularLocation>
</comment>
<reference evidence="10 11" key="1">
    <citation type="journal article" date="2019" name="Int. J. Syst. Evol. Microbiol.">
        <title>The Global Catalogue of Microorganisms (GCM) 10K type strain sequencing project: providing services to taxonomists for standard genome sequencing and annotation.</title>
        <authorList>
            <consortium name="The Broad Institute Genomics Platform"/>
            <consortium name="The Broad Institute Genome Sequencing Center for Infectious Disease"/>
            <person name="Wu L."/>
            <person name="Ma J."/>
        </authorList>
    </citation>
    <scope>NUCLEOTIDE SEQUENCE [LARGE SCALE GENOMIC DNA]</scope>
    <source>
        <strain evidence="10 11">JCM 4788</strain>
    </source>
</reference>
<evidence type="ECO:0000256" key="2">
    <source>
        <dbReference type="ARBA" id="ARBA00007783"/>
    </source>
</evidence>
<dbReference type="PROSITE" id="PS51012">
    <property type="entry name" value="ABC_TM2"/>
    <property type="match status" value="1"/>
</dbReference>
<dbReference type="PANTHER" id="PTHR30294">
    <property type="entry name" value="MEMBRANE COMPONENT OF ABC TRANSPORTER YHHJ-RELATED"/>
    <property type="match status" value="1"/>
</dbReference>
<feature type="domain" description="ABC transmembrane type-2" evidence="9">
    <location>
        <begin position="169"/>
        <end position="398"/>
    </location>
</feature>
<feature type="transmembrane region" description="Helical" evidence="8">
    <location>
        <begin position="209"/>
        <end position="230"/>
    </location>
</feature>
<evidence type="ECO:0000259" key="9">
    <source>
        <dbReference type="PROSITE" id="PS51012"/>
    </source>
</evidence>
<keyword evidence="11" id="KW-1185">Reference proteome</keyword>
<dbReference type="RefSeq" id="WP_344023035.1">
    <property type="nucleotide sequence ID" value="NZ_BAAABX010000023.1"/>
</dbReference>
<comment type="similarity">
    <text evidence="2">Belongs to the ABC-2 integral membrane protein family.</text>
</comment>
<feature type="transmembrane region" description="Helical" evidence="8">
    <location>
        <begin position="251"/>
        <end position="275"/>
    </location>
</feature>
<keyword evidence="5 8" id="KW-0812">Transmembrane</keyword>
<feature type="transmembrane region" description="Helical" evidence="8">
    <location>
        <begin position="373"/>
        <end position="392"/>
    </location>
</feature>
<evidence type="ECO:0000256" key="8">
    <source>
        <dbReference type="SAM" id="Phobius"/>
    </source>
</evidence>
<proteinExistence type="inferred from homology"/>
<dbReference type="InterPro" id="IPR013525">
    <property type="entry name" value="ABC2_TM"/>
</dbReference>
<protein>
    <submittedName>
        <fullName evidence="10">ABC transporter permease</fullName>
    </submittedName>
</protein>
<dbReference type="Proteomes" id="UP001500879">
    <property type="component" value="Unassembled WGS sequence"/>
</dbReference>
<feature type="transmembrane region" description="Helical" evidence="8">
    <location>
        <begin position="316"/>
        <end position="339"/>
    </location>
</feature>
<organism evidence="10 11">
    <name type="scientific">Streptomyces luteireticuli</name>
    <dbReference type="NCBI Taxonomy" id="173858"/>
    <lineage>
        <taxon>Bacteria</taxon>
        <taxon>Bacillati</taxon>
        <taxon>Actinomycetota</taxon>
        <taxon>Actinomycetes</taxon>
        <taxon>Kitasatosporales</taxon>
        <taxon>Streptomycetaceae</taxon>
        <taxon>Streptomyces</taxon>
    </lineage>
</organism>
<evidence type="ECO:0000256" key="6">
    <source>
        <dbReference type="ARBA" id="ARBA00022989"/>
    </source>
</evidence>
<name>A0ABN0YNH5_9ACTN</name>
<feature type="transmembrane region" description="Helical" evidence="8">
    <location>
        <begin position="287"/>
        <end position="309"/>
    </location>
</feature>
<dbReference type="InterPro" id="IPR051449">
    <property type="entry name" value="ABC-2_transporter_component"/>
</dbReference>
<keyword evidence="3" id="KW-0813">Transport</keyword>
<evidence type="ECO:0000256" key="5">
    <source>
        <dbReference type="ARBA" id="ARBA00022692"/>
    </source>
</evidence>
<accession>A0ABN0YNH5</accession>
<keyword evidence="6 8" id="KW-1133">Transmembrane helix</keyword>
<dbReference type="PANTHER" id="PTHR30294:SF38">
    <property type="entry name" value="TRANSPORT PERMEASE PROTEIN"/>
    <property type="match status" value="1"/>
</dbReference>
<dbReference type="InterPro" id="IPR047817">
    <property type="entry name" value="ABC2_TM_bact-type"/>
</dbReference>
<gene>
    <name evidence="10" type="ORF">GCM10010357_24230</name>
</gene>
<evidence type="ECO:0000256" key="1">
    <source>
        <dbReference type="ARBA" id="ARBA00004651"/>
    </source>
</evidence>
<keyword evidence="4" id="KW-1003">Cell membrane</keyword>
<evidence type="ECO:0000256" key="4">
    <source>
        <dbReference type="ARBA" id="ARBA00022475"/>
    </source>
</evidence>
<dbReference type="Pfam" id="PF12698">
    <property type="entry name" value="ABC2_membrane_3"/>
    <property type="match status" value="1"/>
</dbReference>
<comment type="caution">
    <text evidence="10">The sequence shown here is derived from an EMBL/GenBank/DDBJ whole genome shotgun (WGS) entry which is preliminary data.</text>
</comment>
<dbReference type="EMBL" id="BAAABX010000023">
    <property type="protein sequence ID" value="GAA0402306.1"/>
    <property type="molecule type" value="Genomic_DNA"/>
</dbReference>